<reference evidence="2" key="1">
    <citation type="journal article" date="2019" name="Int. J. Syst. Evol. Microbiol.">
        <title>The Global Catalogue of Microorganisms (GCM) 10K type strain sequencing project: providing services to taxonomists for standard genome sequencing and annotation.</title>
        <authorList>
            <consortium name="The Broad Institute Genomics Platform"/>
            <consortium name="The Broad Institute Genome Sequencing Center for Infectious Disease"/>
            <person name="Wu L."/>
            <person name="Ma J."/>
        </authorList>
    </citation>
    <scope>NUCLEOTIDE SEQUENCE [LARGE SCALE GENOMIC DNA]</scope>
    <source>
        <strain evidence="2">NBRC 108755</strain>
    </source>
</reference>
<keyword evidence="2" id="KW-1185">Reference proteome</keyword>
<evidence type="ECO:0008006" key="3">
    <source>
        <dbReference type="Google" id="ProtNLM"/>
    </source>
</evidence>
<evidence type="ECO:0000313" key="1">
    <source>
        <dbReference type="EMBL" id="GMA92588.1"/>
    </source>
</evidence>
<proteinExistence type="predicted"/>
<name>A0ABQ6JWH1_9MICO</name>
<protein>
    <recommendedName>
        <fullName evidence="3">DUF1871 family protein</fullName>
    </recommendedName>
</protein>
<comment type="caution">
    <text evidence="1">The sequence shown here is derived from an EMBL/GenBank/DDBJ whole genome shotgun (WGS) entry which is preliminary data.</text>
</comment>
<organism evidence="1 2">
    <name type="scientific">Homoserinibacter gongjuensis</name>
    <dbReference type="NCBI Taxonomy" id="1162968"/>
    <lineage>
        <taxon>Bacteria</taxon>
        <taxon>Bacillati</taxon>
        <taxon>Actinomycetota</taxon>
        <taxon>Actinomycetes</taxon>
        <taxon>Micrococcales</taxon>
        <taxon>Microbacteriaceae</taxon>
        <taxon>Homoserinibacter</taxon>
    </lineage>
</organism>
<gene>
    <name evidence="1" type="ORF">GCM10025869_31170</name>
</gene>
<sequence>MTISAVRDVFWEWDPAGIRDARDHVPNEYDALASITLAMLRHGDEPARIAERIARELREGWGVAPDARVLEIRIASMRAGGDVT</sequence>
<accession>A0ABQ6JWH1</accession>
<evidence type="ECO:0000313" key="2">
    <source>
        <dbReference type="Proteomes" id="UP001157069"/>
    </source>
</evidence>
<dbReference type="EMBL" id="BSVA01000001">
    <property type="protein sequence ID" value="GMA92588.1"/>
    <property type="molecule type" value="Genomic_DNA"/>
</dbReference>
<dbReference type="Proteomes" id="UP001157069">
    <property type="component" value="Unassembled WGS sequence"/>
</dbReference>